<sequence>SHHIPYKSKMSTTTPQPPSSIDYAKLNHNLAIATVIICPALILLPPRKLDFYTFTLLSTTLLGGNQLAKDYTGRSLVVRVHGAVKQLKEDSLRKKEERQKLRQQIMDQDREALVGKISLNIEGGKSGVLEEVRRKQDEAGKAQWKVERDKREKEAAEEGRGYGDLIMDQVWEVWNWRNKTSDADEDENIDEEKKDGKR</sequence>
<accession>A0A8H8RM11</accession>
<protein>
    <submittedName>
        <fullName evidence="3">Uncharacterized protein</fullName>
    </submittedName>
</protein>
<gene>
    <name evidence="3" type="ORF">LSUB1_G004544</name>
</gene>
<keyword evidence="1" id="KW-0175">Coiled coil</keyword>
<dbReference type="AlphaFoldDB" id="A0A8H8RM11"/>
<proteinExistence type="predicted"/>
<organism evidence="3 4">
    <name type="scientific">Lachnellula subtilissima</name>
    <dbReference type="NCBI Taxonomy" id="602034"/>
    <lineage>
        <taxon>Eukaryota</taxon>
        <taxon>Fungi</taxon>
        <taxon>Dikarya</taxon>
        <taxon>Ascomycota</taxon>
        <taxon>Pezizomycotina</taxon>
        <taxon>Leotiomycetes</taxon>
        <taxon>Helotiales</taxon>
        <taxon>Lachnaceae</taxon>
        <taxon>Lachnellula</taxon>
    </lineage>
</organism>
<feature type="coiled-coil region" evidence="1">
    <location>
        <begin position="84"/>
        <end position="111"/>
    </location>
</feature>
<evidence type="ECO:0000256" key="2">
    <source>
        <dbReference type="SAM" id="MobiDB-lite"/>
    </source>
</evidence>
<dbReference type="Proteomes" id="UP000462212">
    <property type="component" value="Unassembled WGS sequence"/>
</dbReference>
<dbReference type="OrthoDB" id="5411041at2759"/>
<comment type="caution">
    <text evidence="3">The sequence shown here is derived from an EMBL/GenBank/DDBJ whole genome shotgun (WGS) entry which is preliminary data.</text>
</comment>
<feature type="region of interest" description="Disordered" evidence="2">
    <location>
        <begin position="139"/>
        <end position="159"/>
    </location>
</feature>
<evidence type="ECO:0000313" key="3">
    <source>
        <dbReference type="EMBL" id="TVY36998.1"/>
    </source>
</evidence>
<reference evidence="3 4" key="1">
    <citation type="submission" date="2018-05" db="EMBL/GenBank/DDBJ databases">
        <title>Genome sequencing and assembly of the regulated plant pathogen Lachnellula willkommii and related sister species for the development of diagnostic species identification markers.</title>
        <authorList>
            <person name="Giroux E."/>
            <person name="Bilodeau G."/>
        </authorList>
    </citation>
    <scope>NUCLEOTIDE SEQUENCE [LARGE SCALE GENOMIC DNA]</scope>
    <source>
        <strain evidence="3 4">CBS 197.66</strain>
    </source>
</reference>
<dbReference type="EMBL" id="QGMJ01000382">
    <property type="protein sequence ID" value="TVY36998.1"/>
    <property type="molecule type" value="Genomic_DNA"/>
</dbReference>
<evidence type="ECO:0000256" key="1">
    <source>
        <dbReference type="SAM" id="Coils"/>
    </source>
</evidence>
<name>A0A8H8RM11_9HELO</name>
<keyword evidence="4" id="KW-1185">Reference proteome</keyword>
<feature type="non-terminal residue" evidence="3">
    <location>
        <position position="1"/>
    </location>
</feature>
<evidence type="ECO:0000313" key="4">
    <source>
        <dbReference type="Proteomes" id="UP000462212"/>
    </source>
</evidence>